<evidence type="ECO:0000313" key="1">
    <source>
        <dbReference type="EMBL" id="KIK19682.1"/>
    </source>
</evidence>
<keyword evidence="2" id="KW-1185">Reference proteome</keyword>
<sequence>MSGKQHSLNLLRTESVEDIMVKPVFRGSISARRWTRGLTQRSPSTYSSIPITGE</sequence>
<name>A0A0C9ZB16_9AGAM</name>
<gene>
    <name evidence="1" type="ORF">PISMIDRAFT_682859</name>
</gene>
<reference evidence="2" key="2">
    <citation type="submission" date="2015-01" db="EMBL/GenBank/DDBJ databases">
        <title>Evolutionary Origins and Diversification of the Mycorrhizal Mutualists.</title>
        <authorList>
            <consortium name="DOE Joint Genome Institute"/>
            <consortium name="Mycorrhizal Genomics Consortium"/>
            <person name="Kohler A."/>
            <person name="Kuo A."/>
            <person name="Nagy L.G."/>
            <person name="Floudas D."/>
            <person name="Copeland A."/>
            <person name="Barry K.W."/>
            <person name="Cichocki N."/>
            <person name="Veneault-Fourrey C."/>
            <person name="LaButti K."/>
            <person name="Lindquist E.A."/>
            <person name="Lipzen A."/>
            <person name="Lundell T."/>
            <person name="Morin E."/>
            <person name="Murat C."/>
            <person name="Riley R."/>
            <person name="Ohm R."/>
            <person name="Sun H."/>
            <person name="Tunlid A."/>
            <person name="Henrissat B."/>
            <person name="Grigoriev I.V."/>
            <person name="Hibbett D.S."/>
            <person name="Martin F."/>
        </authorList>
    </citation>
    <scope>NUCLEOTIDE SEQUENCE [LARGE SCALE GENOMIC DNA]</scope>
    <source>
        <strain evidence="2">441</strain>
    </source>
</reference>
<dbReference type="Proteomes" id="UP000054018">
    <property type="component" value="Unassembled WGS sequence"/>
</dbReference>
<reference evidence="1 2" key="1">
    <citation type="submission" date="2014-04" db="EMBL/GenBank/DDBJ databases">
        <authorList>
            <consortium name="DOE Joint Genome Institute"/>
            <person name="Kuo A."/>
            <person name="Kohler A."/>
            <person name="Costa M.D."/>
            <person name="Nagy L.G."/>
            <person name="Floudas D."/>
            <person name="Copeland A."/>
            <person name="Barry K.W."/>
            <person name="Cichocki N."/>
            <person name="Veneault-Fourrey C."/>
            <person name="LaButti K."/>
            <person name="Lindquist E.A."/>
            <person name="Lipzen A."/>
            <person name="Lundell T."/>
            <person name="Morin E."/>
            <person name="Murat C."/>
            <person name="Sun H."/>
            <person name="Tunlid A."/>
            <person name="Henrissat B."/>
            <person name="Grigoriev I.V."/>
            <person name="Hibbett D.S."/>
            <person name="Martin F."/>
            <person name="Nordberg H.P."/>
            <person name="Cantor M.N."/>
            <person name="Hua S.X."/>
        </authorList>
    </citation>
    <scope>NUCLEOTIDE SEQUENCE [LARGE SCALE GENOMIC DNA]</scope>
    <source>
        <strain evidence="1 2">441</strain>
    </source>
</reference>
<dbReference type="HOGENOM" id="CLU_3051304_0_0_1"/>
<dbReference type="AlphaFoldDB" id="A0A0C9ZB16"/>
<proteinExistence type="predicted"/>
<dbReference type="EMBL" id="KN833780">
    <property type="protein sequence ID" value="KIK19682.1"/>
    <property type="molecule type" value="Genomic_DNA"/>
</dbReference>
<organism evidence="1 2">
    <name type="scientific">Pisolithus microcarpus 441</name>
    <dbReference type="NCBI Taxonomy" id="765257"/>
    <lineage>
        <taxon>Eukaryota</taxon>
        <taxon>Fungi</taxon>
        <taxon>Dikarya</taxon>
        <taxon>Basidiomycota</taxon>
        <taxon>Agaricomycotina</taxon>
        <taxon>Agaricomycetes</taxon>
        <taxon>Agaricomycetidae</taxon>
        <taxon>Boletales</taxon>
        <taxon>Sclerodermatineae</taxon>
        <taxon>Pisolithaceae</taxon>
        <taxon>Pisolithus</taxon>
    </lineage>
</organism>
<evidence type="ECO:0000313" key="2">
    <source>
        <dbReference type="Proteomes" id="UP000054018"/>
    </source>
</evidence>
<accession>A0A0C9ZB16</accession>
<protein>
    <submittedName>
        <fullName evidence="1">Uncharacterized protein</fullName>
    </submittedName>
</protein>